<dbReference type="FunFam" id="3.30.1330.50:FF:000001">
    <property type="entry name" value="2-C-methyl-D-erythritol 2,4-cyclodiphosphate synthase"/>
    <property type="match status" value="1"/>
</dbReference>
<dbReference type="GO" id="GO:0008685">
    <property type="term" value="F:2-C-methyl-D-erythritol 2,4-cyclodiphosphate synthase activity"/>
    <property type="evidence" value="ECO:0007669"/>
    <property type="project" value="UniProtKB-UniRule"/>
</dbReference>
<dbReference type="EC" id="4.6.1.12" evidence="4 8"/>
<comment type="catalytic activity">
    <reaction evidence="1 8 9">
        <text>4-CDP-2-C-methyl-D-erythritol 2-phosphate = 2-C-methyl-D-erythritol 2,4-cyclic diphosphate + CMP</text>
        <dbReference type="Rhea" id="RHEA:23864"/>
        <dbReference type="ChEBI" id="CHEBI:57919"/>
        <dbReference type="ChEBI" id="CHEBI:58483"/>
        <dbReference type="ChEBI" id="CHEBI:60377"/>
        <dbReference type="EC" id="4.6.1.12"/>
    </reaction>
</comment>
<feature type="binding site" evidence="8">
    <location>
        <begin position="9"/>
        <end position="11"/>
    </location>
    <ligand>
        <name>4-CDP-2-C-methyl-D-erythritol 2-phosphate</name>
        <dbReference type="ChEBI" id="CHEBI:57919"/>
    </ligand>
</feature>
<evidence type="ECO:0000256" key="7">
    <source>
        <dbReference type="ARBA" id="ARBA00023239"/>
    </source>
</evidence>
<feature type="binding site" evidence="8">
    <location>
        <position position="9"/>
    </location>
    <ligand>
        <name>a divalent metal cation</name>
        <dbReference type="ChEBI" id="CHEBI:60240"/>
    </ligand>
</feature>
<dbReference type="HAMAP" id="MF_00107">
    <property type="entry name" value="IspF"/>
    <property type="match status" value="1"/>
</dbReference>
<evidence type="ECO:0000313" key="12">
    <source>
        <dbReference type="Proteomes" id="UP000426027"/>
    </source>
</evidence>
<comment type="subunit">
    <text evidence="8">Homotrimer.</text>
</comment>
<dbReference type="InterPro" id="IPR020555">
    <property type="entry name" value="MECDP_synthase_CS"/>
</dbReference>
<dbReference type="KEGG" id="fls:GLV81_09220"/>
<reference evidence="11 12" key="1">
    <citation type="submission" date="2019-11" db="EMBL/GenBank/DDBJ databases">
        <authorList>
            <person name="Im W.T."/>
        </authorList>
    </citation>
    <scope>NUCLEOTIDE SEQUENCE [LARGE SCALE GENOMIC DNA]</scope>
    <source>
        <strain evidence="11 12">SB-02</strain>
    </source>
</reference>
<dbReference type="GO" id="GO:0016114">
    <property type="term" value="P:terpenoid biosynthetic process"/>
    <property type="evidence" value="ECO:0007669"/>
    <property type="project" value="InterPro"/>
</dbReference>
<comment type="caution">
    <text evidence="8">Lacks conserved residue(s) required for the propagation of feature annotation.</text>
</comment>
<comment type="function">
    <text evidence="8">Involved in the biosynthesis of isopentenyl diphosphate (IPP) and dimethylallyl diphosphate (DMAPP), two major building blocks of isoprenoid compounds. Catalyzes the conversion of 4-diphosphocytidyl-2-C-methyl-D-erythritol 2-phosphate (CDP-ME2P) to 2-C-methyl-D-erythritol 2,4-cyclodiphosphate (ME-CPP) with a corresponding release of cytidine 5-monophosphate (CMP).</text>
</comment>
<evidence type="ECO:0000256" key="2">
    <source>
        <dbReference type="ARBA" id="ARBA00004709"/>
    </source>
</evidence>
<dbReference type="AlphaFoldDB" id="A0A6I6G9L7"/>
<dbReference type="SUPFAM" id="SSF69765">
    <property type="entry name" value="IpsF-like"/>
    <property type="match status" value="1"/>
</dbReference>
<feature type="site" description="Transition state stabilizer" evidence="8">
    <location>
        <position position="134"/>
    </location>
</feature>
<organism evidence="11 12">
    <name type="scientific">Phnomibacter ginsenosidimutans</name>
    <dbReference type="NCBI Taxonomy" id="2676868"/>
    <lineage>
        <taxon>Bacteria</taxon>
        <taxon>Pseudomonadati</taxon>
        <taxon>Bacteroidota</taxon>
        <taxon>Chitinophagia</taxon>
        <taxon>Chitinophagales</taxon>
        <taxon>Chitinophagaceae</taxon>
        <taxon>Phnomibacter</taxon>
    </lineage>
</organism>
<dbReference type="PANTHER" id="PTHR43181:SF1">
    <property type="entry name" value="2-C-METHYL-D-ERYTHRITOL 2,4-CYCLODIPHOSPHATE SYNTHASE, CHLOROPLASTIC"/>
    <property type="match status" value="1"/>
</dbReference>
<evidence type="ECO:0000256" key="1">
    <source>
        <dbReference type="ARBA" id="ARBA00000200"/>
    </source>
</evidence>
<comment type="pathway">
    <text evidence="2 8">Isoprenoid biosynthesis; isopentenyl diphosphate biosynthesis via DXP pathway; isopentenyl diphosphate from 1-deoxy-D-xylulose 5-phosphate: step 4/6.</text>
</comment>
<accession>A0A6I6G9L7</accession>
<dbReference type="NCBIfam" id="TIGR00151">
    <property type="entry name" value="ispF"/>
    <property type="match status" value="1"/>
</dbReference>
<evidence type="ECO:0000259" key="10">
    <source>
        <dbReference type="Pfam" id="PF02542"/>
    </source>
</evidence>
<comment type="cofactor">
    <cofactor evidence="8">
        <name>a divalent metal cation</name>
        <dbReference type="ChEBI" id="CHEBI:60240"/>
    </cofactor>
    <text evidence="8">Binds 1 divalent metal cation per subunit.</text>
</comment>
<dbReference type="UniPathway" id="UPA00056">
    <property type="reaction ID" value="UER00095"/>
</dbReference>
<evidence type="ECO:0000256" key="3">
    <source>
        <dbReference type="ARBA" id="ARBA00008480"/>
    </source>
</evidence>
<protein>
    <recommendedName>
        <fullName evidence="4 8">2-C-methyl-D-erythritol 2,4-cyclodiphosphate synthase</fullName>
        <shortName evidence="8">MECDP-synthase</shortName>
        <shortName evidence="8">MECPP-synthase</shortName>
        <shortName evidence="8">MECPS</shortName>
        <ecNumber evidence="4 8">4.6.1.12</ecNumber>
    </recommendedName>
</protein>
<evidence type="ECO:0000256" key="9">
    <source>
        <dbReference type="RuleBase" id="RU004395"/>
    </source>
</evidence>
<proteinExistence type="inferred from homology"/>
<dbReference type="Pfam" id="PF02542">
    <property type="entry name" value="YgbB"/>
    <property type="match status" value="1"/>
</dbReference>
<name>A0A6I6G9L7_9BACT</name>
<gene>
    <name evidence="8" type="primary">ispF</name>
    <name evidence="11" type="ORF">GLV81_09220</name>
</gene>
<keyword evidence="6 8" id="KW-0414">Isoprene biosynthesis</keyword>
<keyword evidence="5 8" id="KW-0479">Metal-binding</keyword>
<feature type="binding site" evidence="8">
    <location>
        <position position="43"/>
    </location>
    <ligand>
        <name>a divalent metal cation</name>
        <dbReference type="ChEBI" id="CHEBI:60240"/>
    </ligand>
</feature>
<dbReference type="InterPro" id="IPR036571">
    <property type="entry name" value="MECDP_synthase_sf"/>
</dbReference>
<keyword evidence="7 8" id="KW-0456">Lyase</keyword>
<feature type="site" description="Transition state stabilizer" evidence="8">
    <location>
        <position position="35"/>
    </location>
</feature>
<dbReference type="PROSITE" id="PS01350">
    <property type="entry name" value="ISPF"/>
    <property type="match status" value="1"/>
</dbReference>
<dbReference type="GO" id="GO:0019288">
    <property type="term" value="P:isopentenyl diphosphate biosynthetic process, methylerythritol 4-phosphate pathway"/>
    <property type="evidence" value="ECO:0007669"/>
    <property type="project" value="UniProtKB-UniRule"/>
</dbReference>
<feature type="binding site" evidence="8">
    <location>
        <begin position="57"/>
        <end position="59"/>
    </location>
    <ligand>
        <name>4-CDP-2-C-methyl-D-erythritol 2-phosphate</name>
        <dbReference type="ChEBI" id="CHEBI:57919"/>
    </ligand>
</feature>
<dbReference type="InterPro" id="IPR003526">
    <property type="entry name" value="MECDP_synthase"/>
</dbReference>
<comment type="similarity">
    <text evidence="3 8 9">Belongs to the IspF family.</text>
</comment>
<dbReference type="Proteomes" id="UP000426027">
    <property type="component" value="Chromosome"/>
</dbReference>
<feature type="binding site" evidence="8">
    <location>
        <position position="143"/>
    </location>
    <ligand>
        <name>4-CDP-2-C-methyl-D-erythritol 2-phosphate</name>
        <dbReference type="ChEBI" id="CHEBI:57919"/>
    </ligand>
</feature>
<feature type="binding site" evidence="8">
    <location>
        <begin position="35"/>
        <end position="36"/>
    </location>
    <ligand>
        <name>4-CDP-2-C-methyl-D-erythritol 2-phosphate</name>
        <dbReference type="ChEBI" id="CHEBI:57919"/>
    </ligand>
</feature>
<evidence type="ECO:0000256" key="8">
    <source>
        <dbReference type="HAMAP-Rule" id="MF_00107"/>
    </source>
</evidence>
<dbReference type="GO" id="GO:0046872">
    <property type="term" value="F:metal ion binding"/>
    <property type="evidence" value="ECO:0007669"/>
    <property type="project" value="UniProtKB-KW"/>
</dbReference>
<keyword evidence="12" id="KW-1185">Reference proteome</keyword>
<feature type="domain" description="2-C-methyl-D-erythritol 2,4-cyclodiphosphate synthase" evidence="10">
    <location>
        <begin position="2"/>
        <end position="155"/>
    </location>
</feature>
<evidence type="ECO:0000256" key="6">
    <source>
        <dbReference type="ARBA" id="ARBA00023229"/>
    </source>
</evidence>
<sequence>MLRIGQGVDFHLLVEGRDLWLGGVKIPYEKGSLGHSDADVLLHAICDAMLGALALGDIGLHFPNNAPEYKGIDSKVLLQETVDKIWEKGYHVVNIDSTICLEAPKVKPYINHMQLVIASILKIGLDDVSIKATTTETMDAIGRGEGLSASAIVLLQRNMEG</sequence>
<dbReference type="PANTHER" id="PTHR43181">
    <property type="entry name" value="2-C-METHYL-D-ERYTHRITOL 2,4-CYCLODIPHOSPHATE SYNTHASE, CHLOROPLASTIC"/>
    <property type="match status" value="1"/>
</dbReference>
<dbReference type="Gene3D" id="3.30.1330.50">
    <property type="entry name" value="2-C-methyl-D-erythritol 2,4-cyclodiphosphate synthase"/>
    <property type="match status" value="1"/>
</dbReference>
<dbReference type="CDD" id="cd00554">
    <property type="entry name" value="MECDP_synthase"/>
    <property type="match status" value="1"/>
</dbReference>
<evidence type="ECO:0000256" key="4">
    <source>
        <dbReference type="ARBA" id="ARBA00012579"/>
    </source>
</evidence>
<evidence type="ECO:0000256" key="5">
    <source>
        <dbReference type="ARBA" id="ARBA00022723"/>
    </source>
</evidence>
<evidence type="ECO:0000313" key="11">
    <source>
        <dbReference type="EMBL" id="QGW28253.1"/>
    </source>
</evidence>
<dbReference type="RefSeq" id="WP_157478610.1">
    <property type="nucleotide sequence ID" value="NZ_CP046566.1"/>
</dbReference>
<feature type="binding site" evidence="8">
    <location>
        <position position="11"/>
    </location>
    <ligand>
        <name>a divalent metal cation</name>
        <dbReference type="ChEBI" id="CHEBI:60240"/>
    </ligand>
</feature>
<feature type="binding site" evidence="8">
    <location>
        <begin position="133"/>
        <end position="136"/>
    </location>
    <ligand>
        <name>4-CDP-2-C-methyl-D-erythritol 2-phosphate</name>
        <dbReference type="ChEBI" id="CHEBI:57919"/>
    </ligand>
</feature>
<dbReference type="EMBL" id="CP046566">
    <property type="protein sequence ID" value="QGW28253.1"/>
    <property type="molecule type" value="Genomic_DNA"/>
</dbReference>